<evidence type="ECO:0000256" key="1">
    <source>
        <dbReference type="SAM" id="MobiDB-lite"/>
    </source>
</evidence>
<dbReference type="EMBL" id="LNRQ01000002">
    <property type="protein sequence ID" value="KZN06010.1"/>
    <property type="molecule type" value="Genomic_DNA"/>
</dbReference>
<accession>A0A166E2Q9</accession>
<dbReference type="Proteomes" id="UP000077755">
    <property type="component" value="Chromosome 2"/>
</dbReference>
<keyword evidence="2" id="KW-0472">Membrane</keyword>
<evidence type="ECO:0000313" key="4">
    <source>
        <dbReference type="EMBL" id="WOG88477.1"/>
    </source>
</evidence>
<evidence type="ECO:0000313" key="3">
    <source>
        <dbReference type="EMBL" id="KZN06010.1"/>
    </source>
</evidence>
<evidence type="ECO:0000313" key="5">
    <source>
        <dbReference type="Proteomes" id="UP000077755"/>
    </source>
</evidence>
<evidence type="ECO:0000256" key="2">
    <source>
        <dbReference type="SAM" id="Phobius"/>
    </source>
</evidence>
<protein>
    <recommendedName>
        <fullName evidence="6">Transmembrane protein</fullName>
    </recommendedName>
</protein>
<keyword evidence="2" id="KW-0812">Transmembrane</keyword>
<keyword evidence="5" id="KW-1185">Reference proteome</keyword>
<evidence type="ECO:0008006" key="6">
    <source>
        <dbReference type="Google" id="ProtNLM"/>
    </source>
</evidence>
<organism evidence="3">
    <name type="scientific">Daucus carota subsp. sativus</name>
    <name type="common">Carrot</name>
    <dbReference type="NCBI Taxonomy" id="79200"/>
    <lineage>
        <taxon>Eukaryota</taxon>
        <taxon>Viridiplantae</taxon>
        <taxon>Streptophyta</taxon>
        <taxon>Embryophyta</taxon>
        <taxon>Tracheophyta</taxon>
        <taxon>Spermatophyta</taxon>
        <taxon>Magnoliopsida</taxon>
        <taxon>eudicotyledons</taxon>
        <taxon>Gunneridae</taxon>
        <taxon>Pentapetalae</taxon>
        <taxon>asterids</taxon>
        <taxon>campanulids</taxon>
        <taxon>Apiales</taxon>
        <taxon>Apiaceae</taxon>
        <taxon>Apioideae</taxon>
        <taxon>Scandiceae</taxon>
        <taxon>Daucinae</taxon>
        <taxon>Daucus</taxon>
        <taxon>Daucus sect. Daucus</taxon>
    </lineage>
</organism>
<keyword evidence="2" id="KW-1133">Transmembrane helix</keyword>
<dbReference type="EMBL" id="CP093344">
    <property type="protein sequence ID" value="WOG88477.1"/>
    <property type="molecule type" value="Genomic_DNA"/>
</dbReference>
<dbReference type="AlphaFoldDB" id="A0A166E2Q9"/>
<gene>
    <name evidence="3" type="ORF">DCAR_006847</name>
    <name evidence="4" type="ORF">DCAR_0207712</name>
</gene>
<sequence length="66" mass="7073">MNGINPNAESDHAVGNGETRVASTSGNGESDPKMKMLLFLILLVVLLSFFVTTFSKAKDDLCKPTT</sequence>
<feature type="transmembrane region" description="Helical" evidence="2">
    <location>
        <begin position="36"/>
        <end position="54"/>
    </location>
</feature>
<proteinExistence type="predicted"/>
<reference evidence="3" key="1">
    <citation type="journal article" date="2016" name="Nat. Genet.">
        <title>A high-quality carrot genome assembly provides new insights into carotenoid accumulation and asterid genome evolution.</title>
        <authorList>
            <person name="Iorizzo M."/>
            <person name="Ellison S."/>
            <person name="Senalik D."/>
            <person name="Zeng P."/>
            <person name="Satapoomin P."/>
            <person name="Huang J."/>
            <person name="Bowman M."/>
            <person name="Iovene M."/>
            <person name="Sanseverino W."/>
            <person name="Cavagnaro P."/>
            <person name="Yildiz M."/>
            <person name="Macko-Podgorni A."/>
            <person name="Moranska E."/>
            <person name="Grzebelus E."/>
            <person name="Grzebelus D."/>
            <person name="Ashrafi H."/>
            <person name="Zheng Z."/>
            <person name="Cheng S."/>
            <person name="Spooner D."/>
            <person name="Van Deynze A."/>
            <person name="Simon P."/>
        </authorList>
    </citation>
    <scope>NUCLEOTIDE SEQUENCE [LARGE SCALE GENOMIC DNA]</scope>
    <source>
        <tissue evidence="3">Leaf</tissue>
    </source>
</reference>
<feature type="region of interest" description="Disordered" evidence="1">
    <location>
        <begin position="1"/>
        <end position="31"/>
    </location>
</feature>
<reference evidence="4" key="2">
    <citation type="submission" date="2022-03" db="EMBL/GenBank/DDBJ databases">
        <title>Draft title - Genomic analysis of global carrot germplasm unveils the trajectory of domestication and the origin of high carotenoid orange carrot.</title>
        <authorList>
            <person name="Iorizzo M."/>
            <person name="Ellison S."/>
            <person name="Senalik D."/>
            <person name="Macko-Podgorni A."/>
            <person name="Grzebelus D."/>
            <person name="Bostan H."/>
            <person name="Rolling W."/>
            <person name="Curaba J."/>
            <person name="Simon P."/>
        </authorList>
    </citation>
    <scope>NUCLEOTIDE SEQUENCE</scope>
    <source>
        <tissue evidence="4">Leaf</tissue>
    </source>
</reference>
<name>A0A166E2Q9_DAUCS</name>
<dbReference type="Gramene" id="KZN06010">
    <property type="protein sequence ID" value="KZN06010"/>
    <property type="gene ID" value="DCAR_006847"/>
</dbReference>